<evidence type="ECO:0000256" key="6">
    <source>
        <dbReference type="ARBA" id="ARBA00022989"/>
    </source>
</evidence>
<dbReference type="InterPro" id="IPR011701">
    <property type="entry name" value="MFS"/>
</dbReference>
<dbReference type="InterPro" id="IPR020846">
    <property type="entry name" value="MFS_dom"/>
</dbReference>
<evidence type="ECO:0000256" key="8">
    <source>
        <dbReference type="SAM" id="Phobius"/>
    </source>
</evidence>
<evidence type="ECO:0000313" key="10">
    <source>
        <dbReference type="EMBL" id="OZS74748.1"/>
    </source>
</evidence>
<sequence length="397" mass="43979">MKWKLRFGAVAGHTLEFYDVAIFAAISSYLSAELTRLGYQQATELVWGIFALRFLIRPLGGYVIGRYADKVGKKPAMILVSILTGSATLCMAFLPIELLGVYTPLAILFLQMLLSFSFAGESPSLSTYLYKDSKPQERGRISALLTGSAVVGVIGSLGIVLILENILDPETMQRVGWRIPLLLGLGNILICFWFRYRLPDQPIEYDGCQKIDWFKAFNILLVVIPGSVIFYTLNFSSSFLLKELELEEFKSIYSMISSTLLLILMAIVGWLTDKYSYAERVFNLGVKLAAILSIPIYYLMSTKVLSLVLISQSSIIIISAMVLCNWNYAMAKPANGQVTTLSMGYNLASTIIGGLTPLIINYLVIIDVSLVGVFVSLSSLTLFVSLLLSKKQRLLTI</sequence>
<feature type="transmembrane region" description="Helical" evidence="8">
    <location>
        <begin position="7"/>
        <end position="30"/>
    </location>
</feature>
<feature type="transmembrane region" description="Helical" evidence="8">
    <location>
        <begin position="370"/>
        <end position="388"/>
    </location>
</feature>
<feature type="transmembrane region" description="Helical" evidence="8">
    <location>
        <begin position="252"/>
        <end position="272"/>
    </location>
</feature>
<evidence type="ECO:0000256" key="4">
    <source>
        <dbReference type="ARBA" id="ARBA00022692"/>
    </source>
</evidence>
<dbReference type="RefSeq" id="WP_094961464.1">
    <property type="nucleotide sequence ID" value="NZ_NOWC01000009.1"/>
</dbReference>
<evidence type="ECO:0000259" key="9">
    <source>
        <dbReference type="PROSITE" id="PS50850"/>
    </source>
</evidence>
<dbReference type="InterPro" id="IPR036259">
    <property type="entry name" value="MFS_trans_sf"/>
</dbReference>
<keyword evidence="7 8" id="KW-0472">Membrane</keyword>
<dbReference type="AlphaFoldDB" id="A0A264VTQ8"/>
<feature type="transmembrane region" description="Helical" evidence="8">
    <location>
        <begin position="304"/>
        <end position="324"/>
    </location>
</feature>
<dbReference type="Pfam" id="PF07690">
    <property type="entry name" value="MFS_1"/>
    <property type="match status" value="1"/>
</dbReference>
<comment type="subcellular location">
    <subcellularLocation>
        <location evidence="1">Cell membrane</location>
        <topology evidence="1">Multi-pass membrane protein</topology>
    </subcellularLocation>
</comment>
<dbReference type="InterPro" id="IPR051084">
    <property type="entry name" value="H+-coupled_symporters"/>
</dbReference>
<evidence type="ECO:0000313" key="11">
    <source>
        <dbReference type="Proteomes" id="UP000216001"/>
    </source>
</evidence>
<protein>
    <submittedName>
        <fullName evidence="10">MFS transporter</fullName>
    </submittedName>
</protein>
<keyword evidence="5" id="KW-0769">Symport</keyword>
<feature type="transmembrane region" description="Helical" evidence="8">
    <location>
        <begin position="102"/>
        <end position="120"/>
    </location>
</feature>
<reference evidence="10 11" key="1">
    <citation type="submission" date="2017-07" db="EMBL/GenBank/DDBJ databases">
        <title>blaIMP-27 on transferable plasmids in Proteus mirabilis and Providencia rettgeri.</title>
        <authorList>
            <person name="Potter R."/>
        </authorList>
    </citation>
    <scope>NUCLEOTIDE SEQUENCE [LARGE SCALE GENOMIC DNA]</scope>
    <source>
        <strain evidence="10 11">PR1</strain>
    </source>
</reference>
<keyword evidence="2" id="KW-0813">Transport</keyword>
<evidence type="ECO:0000256" key="2">
    <source>
        <dbReference type="ARBA" id="ARBA00022448"/>
    </source>
</evidence>
<dbReference type="SUPFAM" id="SSF103473">
    <property type="entry name" value="MFS general substrate transporter"/>
    <property type="match status" value="1"/>
</dbReference>
<keyword evidence="3" id="KW-1003">Cell membrane</keyword>
<accession>A0A264VTQ8</accession>
<feature type="domain" description="Major facilitator superfamily (MFS) profile" evidence="9">
    <location>
        <begin position="5"/>
        <end position="397"/>
    </location>
</feature>
<organism evidence="10 11">
    <name type="scientific">Providencia rettgeri</name>
    <dbReference type="NCBI Taxonomy" id="587"/>
    <lineage>
        <taxon>Bacteria</taxon>
        <taxon>Pseudomonadati</taxon>
        <taxon>Pseudomonadota</taxon>
        <taxon>Gammaproteobacteria</taxon>
        <taxon>Enterobacterales</taxon>
        <taxon>Morganellaceae</taxon>
        <taxon>Providencia</taxon>
    </lineage>
</organism>
<dbReference type="PANTHER" id="PTHR43528">
    <property type="entry name" value="ALPHA-KETOGLUTARATE PERMEASE"/>
    <property type="match status" value="1"/>
</dbReference>
<feature type="transmembrane region" description="Helical" evidence="8">
    <location>
        <begin position="141"/>
        <end position="163"/>
    </location>
</feature>
<dbReference type="Gene3D" id="1.20.1250.20">
    <property type="entry name" value="MFS general substrate transporter like domains"/>
    <property type="match status" value="1"/>
</dbReference>
<gene>
    <name evidence="10" type="ORF">CHI95_09180</name>
</gene>
<feature type="transmembrane region" description="Helical" evidence="8">
    <location>
        <begin position="345"/>
        <end position="364"/>
    </location>
</feature>
<feature type="transmembrane region" description="Helical" evidence="8">
    <location>
        <begin position="175"/>
        <end position="196"/>
    </location>
</feature>
<feature type="transmembrane region" description="Helical" evidence="8">
    <location>
        <begin position="76"/>
        <end position="96"/>
    </location>
</feature>
<dbReference type="EMBL" id="NOWC01000009">
    <property type="protein sequence ID" value="OZS74748.1"/>
    <property type="molecule type" value="Genomic_DNA"/>
</dbReference>
<dbReference type="GO" id="GO:0005886">
    <property type="term" value="C:plasma membrane"/>
    <property type="evidence" value="ECO:0007669"/>
    <property type="project" value="UniProtKB-SubCell"/>
</dbReference>
<dbReference type="GO" id="GO:0015293">
    <property type="term" value="F:symporter activity"/>
    <property type="evidence" value="ECO:0007669"/>
    <property type="project" value="UniProtKB-KW"/>
</dbReference>
<feature type="transmembrane region" description="Helical" evidence="8">
    <location>
        <begin position="45"/>
        <end position="64"/>
    </location>
</feature>
<dbReference type="PANTHER" id="PTHR43528:SF1">
    <property type="entry name" value="ALPHA-KETOGLUTARATE PERMEASE"/>
    <property type="match status" value="1"/>
</dbReference>
<comment type="caution">
    <text evidence="10">The sequence shown here is derived from an EMBL/GenBank/DDBJ whole genome shotgun (WGS) entry which is preliminary data.</text>
</comment>
<dbReference type="Proteomes" id="UP000216001">
    <property type="component" value="Unassembled WGS sequence"/>
</dbReference>
<proteinExistence type="predicted"/>
<evidence type="ECO:0000256" key="7">
    <source>
        <dbReference type="ARBA" id="ARBA00023136"/>
    </source>
</evidence>
<evidence type="ECO:0000256" key="5">
    <source>
        <dbReference type="ARBA" id="ARBA00022847"/>
    </source>
</evidence>
<evidence type="ECO:0000256" key="1">
    <source>
        <dbReference type="ARBA" id="ARBA00004651"/>
    </source>
</evidence>
<keyword evidence="6 8" id="KW-1133">Transmembrane helix</keyword>
<feature type="transmembrane region" description="Helical" evidence="8">
    <location>
        <begin position="217"/>
        <end position="240"/>
    </location>
</feature>
<dbReference type="PROSITE" id="PS50850">
    <property type="entry name" value="MFS"/>
    <property type="match status" value="1"/>
</dbReference>
<name>A0A264VTQ8_PRORE</name>
<feature type="transmembrane region" description="Helical" evidence="8">
    <location>
        <begin position="281"/>
        <end position="298"/>
    </location>
</feature>
<keyword evidence="4 8" id="KW-0812">Transmembrane</keyword>
<evidence type="ECO:0000256" key="3">
    <source>
        <dbReference type="ARBA" id="ARBA00022475"/>
    </source>
</evidence>